<feature type="transmembrane region" description="Helical" evidence="1">
    <location>
        <begin position="128"/>
        <end position="149"/>
    </location>
</feature>
<reference evidence="2" key="1">
    <citation type="submission" date="2023-06" db="EMBL/GenBank/DDBJ databases">
        <authorList>
            <consortium name="Lawrence Berkeley National Laboratory"/>
            <person name="Ahrendt S."/>
            <person name="Sahu N."/>
            <person name="Indic B."/>
            <person name="Wong-Bajracharya J."/>
            <person name="Merenyi Z."/>
            <person name="Ke H.-M."/>
            <person name="Monk M."/>
            <person name="Kocsube S."/>
            <person name="Drula E."/>
            <person name="Lipzen A."/>
            <person name="Balint B."/>
            <person name="Henrissat B."/>
            <person name="Andreopoulos B."/>
            <person name="Martin F.M."/>
            <person name="Harder C.B."/>
            <person name="Rigling D."/>
            <person name="Ford K.L."/>
            <person name="Foster G.D."/>
            <person name="Pangilinan J."/>
            <person name="Papanicolaou A."/>
            <person name="Barry K."/>
            <person name="LaButti K."/>
            <person name="Viragh M."/>
            <person name="Koriabine M."/>
            <person name="Yan M."/>
            <person name="Riley R."/>
            <person name="Champramary S."/>
            <person name="Plett K.L."/>
            <person name="Tsai I.J."/>
            <person name="Slot J."/>
            <person name="Sipos G."/>
            <person name="Plett J."/>
            <person name="Nagy L.G."/>
            <person name="Grigoriev I.V."/>
        </authorList>
    </citation>
    <scope>NUCLEOTIDE SEQUENCE</scope>
    <source>
        <strain evidence="2">HWK02</strain>
    </source>
</reference>
<accession>A0AA39Q2B9</accession>
<feature type="transmembrane region" description="Helical" evidence="1">
    <location>
        <begin position="46"/>
        <end position="69"/>
    </location>
</feature>
<dbReference type="AlphaFoldDB" id="A0AA39Q2B9"/>
<dbReference type="EMBL" id="JAUEPU010000022">
    <property type="protein sequence ID" value="KAK0494106.1"/>
    <property type="molecule type" value="Genomic_DNA"/>
</dbReference>
<feature type="transmembrane region" description="Helical" evidence="1">
    <location>
        <begin position="12"/>
        <end position="40"/>
    </location>
</feature>
<feature type="transmembrane region" description="Helical" evidence="1">
    <location>
        <begin position="169"/>
        <end position="189"/>
    </location>
</feature>
<keyword evidence="1" id="KW-0812">Transmembrane</keyword>
<organism evidence="2 3">
    <name type="scientific">Armillaria luteobubalina</name>
    <dbReference type="NCBI Taxonomy" id="153913"/>
    <lineage>
        <taxon>Eukaryota</taxon>
        <taxon>Fungi</taxon>
        <taxon>Dikarya</taxon>
        <taxon>Basidiomycota</taxon>
        <taxon>Agaricomycotina</taxon>
        <taxon>Agaricomycetes</taxon>
        <taxon>Agaricomycetidae</taxon>
        <taxon>Agaricales</taxon>
        <taxon>Marasmiineae</taxon>
        <taxon>Physalacriaceae</taxon>
        <taxon>Armillaria</taxon>
    </lineage>
</organism>
<evidence type="ECO:0000313" key="2">
    <source>
        <dbReference type="EMBL" id="KAK0494106.1"/>
    </source>
</evidence>
<sequence length="309" mass="34344">MFVNMKDLAPDLAALVGLWCTAVLYGVNLILYFCCVHVLIRRKTSTSWVLIGGATVQFILSTVHIAAGLRSMIEGFIWSNQIPGGSYRYWENMTRAVYILQEATTVTNCLIGDTILIWRLHVIWNKKIFICLFPASLVLAFGVCGYISIYRLSQLSLSNADTVNDILNWLQATWSLSLATQILVTTLIATRIWWLSRQTLVRFGKQSNPYMTVVWTVVESGAIYAFTATLMLVFFTQRSQVSTVMADALGQISAIVPSLIIVRAGLGYSQTGLSDRGLSDRGSSSGLRYQGPLHINVDQSVSYDEGFKL</sequence>
<comment type="caution">
    <text evidence="2">The sequence shown here is derived from an EMBL/GenBank/DDBJ whole genome shotgun (WGS) entry which is preliminary data.</text>
</comment>
<dbReference type="Proteomes" id="UP001175228">
    <property type="component" value="Unassembled WGS sequence"/>
</dbReference>
<gene>
    <name evidence="2" type="ORF">EDD18DRAFT_382430</name>
</gene>
<evidence type="ECO:0000313" key="3">
    <source>
        <dbReference type="Proteomes" id="UP001175228"/>
    </source>
</evidence>
<feature type="transmembrane region" description="Helical" evidence="1">
    <location>
        <begin position="210"/>
        <end position="236"/>
    </location>
</feature>
<keyword evidence="3" id="KW-1185">Reference proteome</keyword>
<name>A0AA39Q2B9_9AGAR</name>
<evidence type="ECO:0000256" key="1">
    <source>
        <dbReference type="SAM" id="Phobius"/>
    </source>
</evidence>
<feature type="transmembrane region" description="Helical" evidence="1">
    <location>
        <begin position="248"/>
        <end position="266"/>
    </location>
</feature>
<protein>
    <submittedName>
        <fullName evidence="2">Uncharacterized protein</fullName>
    </submittedName>
</protein>
<keyword evidence="1" id="KW-0472">Membrane</keyword>
<keyword evidence="1" id="KW-1133">Transmembrane helix</keyword>
<proteinExistence type="predicted"/>